<dbReference type="EMBL" id="DUZY01000003">
    <property type="protein sequence ID" value="DAD33548.1"/>
    <property type="molecule type" value="Genomic_DNA"/>
</dbReference>
<sequence>MLNVREKKCIQGPHLTLNFLGSMVSLRW</sequence>
<evidence type="ECO:0000313" key="2">
    <source>
        <dbReference type="Proteomes" id="UP000607653"/>
    </source>
</evidence>
<comment type="caution">
    <text evidence="1">The sequence shown here is derived from an EMBL/GenBank/DDBJ whole genome shotgun (WGS) entry which is preliminary data.</text>
</comment>
<protein>
    <submittedName>
        <fullName evidence="1">Uncharacterized protein</fullName>
    </submittedName>
</protein>
<name>A0A822YWE4_NELNU</name>
<dbReference type="Proteomes" id="UP000607653">
    <property type="component" value="Unassembled WGS sequence"/>
</dbReference>
<reference evidence="1 2" key="1">
    <citation type="journal article" date="2020" name="Mol. Biol. Evol.">
        <title>Distinct Expression and Methylation Patterns for Genes with Different Fates following a Single Whole-Genome Duplication in Flowering Plants.</title>
        <authorList>
            <person name="Shi T."/>
            <person name="Rahmani R.S."/>
            <person name="Gugger P.F."/>
            <person name="Wang M."/>
            <person name="Li H."/>
            <person name="Zhang Y."/>
            <person name="Li Z."/>
            <person name="Wang Q."/>
            <person name="Van de Peer Y."/>
            <person name="Marchal K."/>
            <person name="Chen J."/>
        </authorList>
    </citation>
    <scope>NUCLEOTIDE SEQUENCE [LARGE SCALE GENOMIC DNA]</scope>
    <source>
        <tissue evidence="1">Leaf</tissue>
    </source>
</reference>
<gene>
    <name evidence="1" type="ORF">HUJ06_012399</name>
</gene>
<proteinExistence type="predicted"/>
<keyword evidence="2" id="KW-1185">Reference proteome</keyword>
<accession>A0A822YWE4</accession>
<evidence type="ECO:0000313" key="1">
    <source>
        <dbReference type="EMBL" id="DAD33548.1"/>
    </source>
</evidence>
<dbReference type="AlphaFoldDB" id="A0A822YWE4"/>
<organism evidence="1 2">
    <name type="scientific">Nelumbo nucifera</name>
    <name type="common">Sacred lotus</name>
    <dbReference type="NCBI Taxonomy" id="4432"/>
    <lineage>
        <taxon>Eukaryota</taxon>
        <taxon>Viridiplantae</taxon>
        <taxon>Streptophyta</taxon>
        <taxon>Embryophyta</taxon>
        <taxon>Tracheophyta</taxon>
        <taxon>Spermatophyta</taxon>
        <taxon>Magnoliopsida</taxon>
        <taxon>Proteales</taxon>
        <taxon>Nelumbonaceae</taxon>
        <taxon>Nelumbo</taxon>
    </lineage>
</organism>